<dbReference type="PROSITE" id="PS50850">
    <property type="entry name" value="MFS"/>
    <property type="match status" value="1"/>
</dbReference>
<feature type="transmembrane region" description="Helical" evidence="8">
    <location>
        <begin position="393"/>
        <end position="416"/>
    </location>
</feature>
<dbReference type="NCBIfam" id="TIGR00711">
    <property type="entry name" value="efflux_EmrB"/>
    <property type="match status" value="1"/>
</dbReference>
<name>A0A3D9RIN4_9BACL</name>
<feature type="transmembrane region" description="Helical" evidence="8">
    <location>
        <begin position="464"/>
        <end position="483"/>
    </location>
</feature>
<dbReference type="PANTHER" id="PTHR23501:SF191">
    <property type="entry name" value="VACUOLAR BASIC AMINO ACID TRANSPORTER 4"/>
    <property type="match status" value="1"/>
</dbReference>
<dbReference type="InterPro" id="IPR020846">
    <property type="entry name" value="MFS_dom"/>
</dbReference>
<feature type="transmembrane region" description="Helical" evidence="8">
    <location>
        <begin position="132"/>
        <end position="154"/>
    </location>
</feature>
<dbReference type="GO" id="GO:0022857">
    <property type="term" value="F:transmembrane transporter activity"/>
    <property type="evidence" value="ECO:0007669"/>
    <property type="project" value="InterPro"/>
</dbReference>
<keyword evidence="5 8" id="KW-1133">Transmembrane helix</keyword>
<dbReference type="PROSITE" id="PS00216">
    <property type="entry name" value="SUGAR_TRANSPORT_1"/>
    <property type="match status" value="1"/>
</dbReference>
<dbReference type="FunFam" id="1.20.1720.10:FF:000004">
    <property type="entry name" value="EmrB/QacA family drug resistance transporter"/>
    <property type="match status" value="1"/>
</dbReference>
<feature type="transmembrane region" description="Helical" evidence="8">
    <location>
        <begin position="74"/>
        <end position="93"/>
    </location>
</feature>
<dbReference type="GO" id="GO:0005886">
    <property type="term" value="C:plasma membrane"/>
    <property type="evidence" value="ECO:0007669"/>
    <property type="project" value="UniProtKB-SubCell"/>
</dbReference>
<dbReference type="InterPro" id="IPR004638">
    <property type="entry name" value="EmrB-like"/>
</dbReference>
<keyword evidence="3" id="KW-1003">Cell membrane</keyword>
<gene>
    <name evidence="10" type="ORF">A8990_12386</name>
</gene>
<evidence type="ECO:0000256" key="3">
    <source>
        <dbReference type="ARBA" id="ARBA00022475"/>
    </source>
</evidence>
<dbReference type="PANTHER" id="PTHR23501">
    <property type="entry name" value="MAJOR FACILITATOR SUPERFAMILY"/>
    <property type="match status" value="1"/>
</dbReference>
<reference evidence="10 11" key="1">
    <citation type="submission" date="2018-08" db="EMBL/GenBank/DDBJ databases">
        <title>Genomic Encyclopedia of Type Strains, Phase III (KMG-III): the genomes of soil and plant-associated and newly described type strains.</title>
        <authorList>
            <person name="Whitman W."/>
        </authorList>
    </citation>
    <scope>NUCLEOTIDE SEQUENCE [LARGE SCALE GENOMIC DNA]</scope>
    <source>
        <strain evidence="10 11">CGMCC 1.10966</strain>
    </source>
</reference>
<feature type="transmembrane region" description="Helical" evidence="8">
    <location>
        <begin position="226"/>
        <end position="244"/>
    </location>
</feature>
<comment type="subcellular location">
    <subcellularLocation>
        <location evidence="1">Cell membrane</location>
        <topology evidence="1">Multi-pass membrane protein</topology>
    </subcellularLocation>
</comment>
<accession>A0A3D9RIN4</accession>
<feature type="transmembrane region" description="Helical" evidence="8">
    <location>
        <begin position="353"/>
        <end position="372"/>
    </location>
</feature>
<feature type="transmembrane region" description="Helical" evidence="8">
    <location>
        <begin position="298"/>
        <end position="317"/>
    </location>
</feature>
<dbReference type="PRINTS" id="PR01036">
    <property type="entry name" value="TCRTETB"/>
</dbReference>
<feature type="transmembrane region" description="Helical" evidence="8">
    <location>
        <begin position="160"/>
        <end position="183"/>
    </location>
</feature>
<feature type="transmembrane region" description="Helical" evidence="8">
    <location>
        <begin position="195"/>
        <end position="214"/>
    </location>
</feature>
<dbReference type="Pfam" id="PF07690">
    <property type="entry name" value="MFS_1"/>
    <property type="match status" value="1"/>
</dbReference>
<keyword evidence="6 8" id="KW-0472">Membrane</keyword>
<dbReference type="Gene3D" id="1.20.1720.10">
    <property type="entry name" value="Multidrug resistance protein D"/>
    <property type="match status" value="1"/>
</dbReference>
<dbReference type="Gene3D" id="1.20.1250.20">
    <property type="entry name" value="MFS general substrate transporter like domains"/>
    <property type="match status" value="1"/>
</dbReference>
<feature type="transmembrane region" description="Helical" evidence="8">
    <location>
        <begin position="99"/>
        <end position="120"/>
    </location>
</feature>
<keyword evidence="4 8" id="KW-0812">Transmembrane</keyword>
<dbReference type="InterPro" id="IPR036259">
    <property type="entry name" value="MFS_trans_sf"/>
</dbReference>
<evidence type="ECO:0000256" key="1">
    <source>
        <dbReference type="ARBA" id="ARBA00004651"/>
    </source>
</evidence>
<comment type="caution">
    <text evidence="10">The sequence shown here is derived from an EMBL/GenBank/DDBJ whole genome shotgun (WGS) entry which is preliminary data.</text>
</comment>
<dbReference type="Proteomes" id="UP000256304">
    <property type="component" value="Unassembled WGS sequence"/>
</dbReference>
<evidence type="ECO:0000256" key="7">
    <source>
        <dbReference type="ARBA" id="ARBA00044273"/>
    </source>
</evidence>
<evidence type="ECO:0000256" key="4">
    <source>
        <dbReference type="ARBA" id="ARBA00022692"/>
    </source>
</evidence>
<dbReference type="InterPro" id="IPR005829">
    <property type="entry name" value="Sugar_transporter_CS"/>
</dbReference>
<evidence type="ECO:0000313" key="10">
    <source>
        <dbReference type="EMBL" id="REE78958.1"/>
    </source>
</evidence>
<feature type="transmembrane region" description="Helical" evidence="8">
    <location>
        <begin position="329"/>
        <end position="347"/>
    </location>
</feature>
<dbReference type="AlphaFoldDB" id="A0A3D9RIN4"/>
<dbReference type="RefSeq" id="WP_245996100.1">
    <property type="nucleotide sequence ID" value="NZ_QTTN01000023.1"/>
</dbReference>
<keyword evidence="2" id="KW-0813">Transport</keyword>
<evidence type="ECO:0000256" key="5">
    <source>
        <dbReference type="ARBA" id="ARBA00022989"/>
    </source>
</evidence>
<proteinExistence type="predicted"/>
<feature type="transmembrane region" description="Helical" evidence="8">
    <location>
        <begin position="44"/>
        <end position="62"/>
    </location>
</feature>
<organism evidence="10 11">
    <name type="scientific">Paenibacillus taihuensis</name>
    <dbReference type="NCBI Taxonomy" id="1156355"/>
    <lineage>
        <taxon>Bacteria</taxon>
        <taxon>Bacillati</taxon>
        <taxon>Bacillota</taxon>
        <taxon>Bacilli</taxon>
        <taxon>Bacillales</taxon>
        <taxon>Paenibacillaceae</taxon>
        <taxon>Paenibacillus</taxon>
    </lineage>
</organism>
<evidence type="ECO:0000256" key="2">
    <source>
        <dbReference type="ARBA" id="ARBA00022448"/>
    </source>
</evidence>
<dbReference type="EMBL" id="QTTN01000023">
    <property type="protein sequence ID" value="REE78958.1"/>
    <property type="molecule type" value="Genomic_DNA"/>
</dbReference>
<feature type="domain" description="Major facilitator superfamily (MFS) profile" evidence="9">
    <location>
        <begin position="9"/>
        <end position="488"/>
    </location>
</feature>
<keyword evidence="11" id="KW-1185">Reference proteome</keyword>
<evidence type="ECO:0000259" key="9">
    <source>
        <dbReference type="PROSITE" id="PS50850"/>
    </source>
</evidence>
<protein>
    <recommendedName>
        <fullName evidence="7">MFS-type drug efflux transporter P55</fullName>
    </recommendedName>
</protein>
<dbReference type="SUPFAM" id="SSF103473">
    <property type="entry name" value="MFS general substrate transporter"/>
    <property type="match status" value="1"/>
</dbReference>
<evidence type="ECO:0000256" key="6">
    <source>
        <dbReference type="ARBA" id="ARBA00023136"/>
    </source>
</evidence>
<evidence type="ECO:0000256" key="8">
    <source>
        <dbReference type="SAM" id="Phobius"/>
    </source>
</evidence>
<feature type="transmembrane region" description="Helical" evidence="8">
    <location>
        <begin position="264"/>
        <end position="286"/>
    </location>
</feature>
<dbReference type="CDD" id="cd17502">
    <property type="entry name" value="MFS_Azr1_MDR_like"/>
    <property type="match status" value="1"/>
</dbReference>
<dbReference type="InterPro" id="IPR011701">
    <property type="entry name" value="MFS"/>
</dbReference>
<sequence length="507" mass="54633">MKQNNKTLILIGLMIGVIFSELDETVVSTAMPTILRDLGGLALYGWVGGVYMLAMTSFMAVLGKLADLYGRKKIYMVSMALFIGGSIISGLAPSMEVLLVGRGIQGIGAGGLMPLAMVIFGDTFPVEQRAKIQGLFGAVMFIPQLLGPLIGGFFVEHISWHWIFLVNIPVGVIAAIILSLGLHETRVERKVSIDWAGAFLLVCSLITLLLTPVLHQTEGYAWTDPTILVLMVVGLVLLVLFTFVESKAKEPILPLHLFKNRNFVVLSALMFVFILGLMGAFSSFPFFAQNVLGLSPTVAGYLSLPLMIGAIGASVVAGRLMTKVPYRNIYTVSFILPIIAFYLLTTTNAHTPIISFLLYFVILGLGFGTMFSNQLIVQESVDKEHSGIAQSSITLFQSIGMTIGFSVFGSVLAANITSGLKDLAAKIPDQAAAIVGMATGTIPEGTDPSLAQQVKDIFAGAFNHLYWVAFILVILAFFITFGLKKEVLKTTSTEEKKEENEGSVSAV</sequence>
<evidence type="ECO:0000313" key="11">
    <source>
        <dbReference type="Proteomes" id="UP000256304"/>
    </source>
</evidence>